<reference evidence="2" key="1">
    <citation type="submission" date="2023-04" db="EMBL/GenBank/DDBJ databases">
        <title>Genomic characterization of avipoxvirus isolates from Andean condor (Vultur gryphus).</title>
        <authorList>
            <person name="Butt S.L."/>
            <person name="Do Nascimento G.M."/>
            <person name="Tripathy D.N."/>
            <person name="Diel D.G."/>
        </authorList>
    </citation>
    <scope>NUCLEOTIDE SEQUENCE</scope>
    <source>
        <strain evidence="2">CDPV99</strain>
    </source>
</reference>
<name>A0AAT9UPX7_9POXV</name>
<organism evidence="2">
    <name type="scientific">Condorpox virus</name>
    <dbReference type="NCBI Taxonomy" id="3049970"/>
    <lineage>
        <taxon>Viruses</taxon>
        <taxon>Varidnaviria</taxon>
        <taxon>Bamfordvirae</taxon>
        <taxon>Nucleocytoviricota</taxon>
        <taxon>Pokkesviricetes</taxon>
        <taxon>Chitovirales</taxon>
        <taxon>Poxviridae</taxon>
        <taxon>Chordopoxvirinae</taxon>
        <taxon>Avipoxvirus</taxon>
    </lineage>
</organism>
<feature type="region of interest" description="Disordered" evidence="1">
    <location>
        <begin position="29"/>
        <end position="61"/>
    </location>
</feature>
<accession>A0AAT9UPX7</accession>
<sequence>MEKKCDRDTTDFKDVKAFFKEQNEELSRGMKRMEEKYDHDTRKLKEHNRHMEEKYDRDTRDLRQKIGRIEDRLKNMEIKSSGQKDIILEVKKMNSVMIKSSSSDHNGMVLEVKKKRIAF</sequence>
<gene>
    <name evidence="2" type="ORF">CDPV99-223</name>
</gene>
<protein>
    <submittedName>
        <fullName evidence="2">Uncharacterized protein</fullName>
    </submittedName>
</protein>
<evidence type="ECO:0000313" key="2">
    <source>
        <dbReference type="EMBL" id="WHV01339.1"/>
    </source>
</evidence>
<proteinExistence type="predicted"/>
<dbReference type="EMBL" id="OQ865376">
    <property type="protein sequence ID" value="WHV01339.1"/>
    <property type="molecule type" value="Genomic_DNA"/>
</dbReference>
<evidence type="ECO:0000256" key="1">
    <source>
        <dbReference type="SAM" id="MobiDB-lite"/>
    </source>
</evidence>